<evidence type="ECO:0000313" key="2">
    <source>
        <dbReference type="EMBL" id="SFW45246.1"/>
    </source>
</evidence>
<evidence type="ECO:0000259" key="1">
    <source>
        <dbReference type="Pfam" id="PF01636"/>
    </source>
</evidence>
<dbReference type="InterPro" id="IPR011009">
    <property type="entry name" value="Kinase-like_dom_sf"/>
</dbReference>
<dbReference type="InterPro" id="IPR050249">
    <property type="entry name" value="Pseudomonas-type_ThrB"/>
</dbReference>
<dbReference type="Pfam" id="PF01636">
    <property type="entry name" value="APH"/>
    <property type="match status" value="1"/>
</dbReference>
<sequence length="318" mass="34909">MDICKIPQLFGLPEAEKLSELNAGHINRTFLAVCGDQKYVLQSLNSSVFHAPEAVMDNISRIEAAFAGVSDITVPHFIAAGDKNYAVADGELWRIYSYITATADAAADAAAAGRHFGEFIRIMDGTELNETPAIAGFHDFGRYFSELSALGGAEPEIMRKLDSLRGKLGQVFTDSLKKRVIHGDAKPDNIIIGEAPTIIDLDTVMYGYAAIDYGDLVRSVCRSKGFDISSVRGMTKGFSQELGGILSPQEISSLYYGVLWLTGELAVRYLADSKRENKYFRGKSSADCLARAEELLAQLDLFSSHENEIKGIIYEYFE</sequence>
<feature type="domain" description="Aminoglycoside phosphotransferase" evidence="1">
    <location>
        <begin position="18"/>
        <end position="222"/>
    </location>
</feature>
<name>A0A1K1PEZ7_RUMFL</name>
<dbReference type="SUPFAM" id="SSF56112">
    <property type="entry name" value="Protein kinase-like (PK-like)"/>
    <property type="match status" value="1"/>
</dbReference>
<dbReference type="EMBL" id="FPIP01000008">
    <property type="protein sequence ID" value="SFW45246.1"/>
    <property type="molecule type" value="Genomic_DNA"/>
</dbReference>
<dbReference type="InterPro" id="IPR002575">
    <property type="entry name" value="Aminoglycoside_PTrfase"/>
</dbReference>
<accession>A0A1K1PEZ7</accession>
<organism evidence="2 3">
    <name type="scientific">Ruminococcus flavefaciens</name>
    <dbReference type="NCBI Taxonomy" id="1265"/>
    <lineage>
        <taxon>Bacteria</taxon>
        <taxon>Bacillati</taxon>
        <taxon>Bacillota</taxon>
        <taxon>Clostridia</taxon>
        <taxon>Eubacteriales</taxon>
        <taxon>Oscillospiraceae</taxon>
        <taxon>Ruminococcus</taxon>
    </lineage>
</organism>
<keyword evidence="2" id="KW-0808">Transferase</keyword>
<dbReference type="Gene3D" id="3.90.1200.10">
    <property type="match status" value="1"/>
</dbReference>
<evidence type="ECO:0000313" key="3">
    <source>
        <dbReference type="Proteomes" id="UP000183461"/>
    </source>
</evidence>
<dbReference type="PANTHER" id="PTHR21064">
    <property type="entry name" value="AMINOGLYCOSIDE PHOSPHOTRANSFERASE DOMAIN-CONTAINING PROTEIN-RELATED"/>
    <property type="match status" value="1"/>
</dbReference>
<protein>
    <submittedName>
        <fullName evidence="2">Phosphotransferase enzyme family protein</fullName>
    </submittedName>
</protein>
<dbReference type="GO" id="GO:0016740">
    <property type="term" value="F:transferase activity"/>
    <property type="evidence" value="ECO:0007669"/>
    <property type="project" value="UniProtKB-KW"/>
</dbReference>
<dbReference type="Proteomes" id="UP000183461">
    <property type="component" value="Unassembled WGS sequence"/>
</dbReference>
<reference evidence="2 3" key="1">
    <citation type="submission" date="2016-11" db="EMBL/GenBank/DDBJ databases">
        <authorList>
            <person name="Jaros S."/>
            <person name="Januszkiewicz K."/>
            <person name="Wedrychowicz H."/>
        </authorList>
    </citation>
    <scope>NUCLEOTIDE SEQUENCE [LARGE SCALE GENOMIC DNA]</scope>
    <source>
        <strain evidence="2 3">YL228</strain>
    </source>
</reference>
<dbReference type="RefSeq" id="WP_072300852.1">
    <property type="nucleotide sequence ID" value="NZ_FPIP01000008.1"/>
</dbReference>
<dbReference type="AlphaFoldDB" id="A0A1K1PEZ7"/>
<proteinExistence type="predicted"/>
<gene>
    <name evidence="2" type="ORF">SAMN02910280_2640</name>
</gene>